<dbReference type="EMBL" id="CAJVPW010017810">
    <property type="protein sequence ID" value="CAG8678594.1"/>
    <property type="molecule type" value="Genomic_DNA"/>
</dbReference>
<proteinExistence type="predicted"/>
<protein>
    <submittedName>
        <fullName evidence="1">16024_t:CDS:1</fullName>
    </submittedName>
</protein>
<comment type="caution">
    <text evidence="1">The sequence shown here is derived from an EMBL/GenBank/DDBJ whole genome shotgun (WGS) entry which is preliminary data.</text>
</comment>
<accession>A0ACA9NWH0</accession>
<evidence type="ECO:0000313" key="1">
    <source>
        <dbReference type="EMBL" id="CAG8678594.1"/>
    </source>
</evidence>
<gene>
    <name evidence="1" type="ORF">SPELUC_LOCUS10030</name>
</gene>
<feature type="non-terminal residue" evidence="1">
    <location>
        <position position="64"/>
    </location>
</feature>
<organism evidence="1 2">
    <name type="scientific">Cetraspora pellucida</name>
    <dbReference type="NCBI Taxonomy" id="1433469"/>
    <lineage>
        <taxon>Eukaryota</taxon>
        <taxon>Fungi</taxon>
        <taxon>Fungi incertae sedis</taxon>
        <taxon>Mucoromycota</taxon>
        <taxon>Glomeromycotina</taxon>
        <taxon>Glomeromycetes</taxon>
        <taxon>Diversisporales</taxon>
        <taxon>Gigasporaceae</taxon>
        <taxon>Cetraspora</taxon>
    </lineage>
</organism>
<evidence type="ECO:0000313" key="2">
    <source>
        <dbReference type="Proteomes" id="UP000789366"/>
    </source>
</evidence>
<reference evidence="1" key="1">
    <citation type="submission" date="2021-06" db="EMBL/GenBank/DDBJ databases">
        <authorList>
            <person name="Kallberg Y."/>
            <person name="Tangrot J."/>
            <person name="Rosling A."/>
        </authorList>
    </citation>
    <scope>NUCLEOTIDE SEQUENCE</scope>
    <source>
        <strain evidence="1">28 12/20/2015</strain>
    </source>
</reference>
<dbReference type="Proteomes" id="UP000789366">
    <property type="component" value="Unassembled WGS sequence"/>
</dbReference>
<keyword evidence="2" id="KW-1185">Reference proteome</keyword>
<feature type="non-terminal residue" evidence="1">
    <location>
        <position position="1"/>
    </location>
</feature>
<sequence>TQYYASSSEDIKNGTLPMRKTALRQITDKAQILVQLDTLVRPDVHKILVVIELLLINEDYFARC</sequence>
<name>A0ACA9NWH0_9GLOM</name>